<dbReference type="EMBL" id="JBHEZZ010000016">
    <property type="protein sequence ID" value="MFC1404798.1"/>
    <property type="molecule type" value="Genomic_DNA"/>
</dbReference>
<dbReference type="GO" id="GO:0004519">
    <property type="term" value="F:endonuclease activity"/>
    <property type="evidence" value="ECO:0007669"/>
    <property type="project" value="UniProtKB-KW"/>
</dbReference>
<feature type="domain" description="Restriction endonuclease type IV Mrr" evidence="1">
    <location>
        <begin position="17"/>
        <end position="130"/>
    </location>
</feature>
<dbReference type="Pfam" id="PF04471">
    <property type="entry name" value="Mrr_cat"/>
    <property type="match status" value="1"/>
</dbReference>
<dbReference type="EC" id="3.1.21.-" evidence="2"/>
<evidence type="ECO:0000259" key="1">
    <source>
        <dbReference type="Pfam" id="PF04471"/>
    </source>
</evidence>
<dbReference type="GO" id="GO:0016787">
    <property type="term" value="F:hydrolase activity"/>
    <property type="evidence" value="ECO:0007669"/>
    <property type="project" value="UniProtKB-KW"/>
</dbReference>
<name>A0ABV6UTN8_9ACTN</name>
<keyword evidence="2" id="KW-0378">Hydrolase</keyword>
<dbReference type="RefSeq" id="WP_051726525.1">
    <property type="nucleotide sequence ID" value="NZ_JBHEZZ010000016.1"/>
</dbReference>
<evidence type="ECO:0000313" key="2">
    <source>
        <dbReference type="EMBL" id="MFC1404798.1"/>
    </source>
</evidence>
<keyword evidence="2" id="KW-0540">Nuclease</keyword>
<keyword evidence="2" id="KW-0255">Endonuclease</keyword>
<reference evidence="2 3" key="1">
    <citation type="submission" date="2024-09" db="EMBL/GenBank/DDBJ databases">
        <authorList>
            <person name="Lee S.D."/>
        </authorList>
    </citation>
    <scope>NUCLEOTIDE SEQUENCE [LARGE SCALE GENOMIC DNA]</scope>
    <source>
        <strain evidence="2 3">N1-5</strain>
    </source>
</reference>
<protein>
    <submittedName>
        <fullName evidence="2">Restriction endonuclease</fullName>
        <ecNumber evidence="2">3.1.21.-</ecNumber>
    </submittedName>
</protein>
<dbReference type="InterPro" id="IPR011856">
    <property type="entry name" value="tRNA_endonuc-like_dom_sf"/>
</dbReference>
<gene>
    <name evidence="2" type="ORF">ACEZDJ_26270</name>
</gene>
<organism evidence="2 3">
    <name type="scientific">Streptacidiphilus cavernicola</name>
    <dbReference type="NCBI Taxonomy" id="3342716"/>
    <lineage>
        <taxon>Bacteria</taxon>
        <taxon>Bacillati</taxon>
        <taxon>Actinomycetota</taxon>
        <taxon>Actinomycetes</taxon>
        <taxon>Kitasatosporales</taxon>
        <taxon>Streptomycetaceae</taxon>
        <taxon>Streptacidiphilus</taxon>
    </lineage>
</organism>
<comment type="caution">
    <text evidence="2">The sequence shown here is derived from an EMBL/GenBank/DDBJ whole genome shotgun (WGS) entry which is preliminary data.</text>
</comment>
<proteinExistence type="predicted"/>
<dbReference type="InterPro" id="IPR011335">
    <property type="entry name" value="Restrct_endonuc-II-like"/>
</dbReference>
<dbReference type="Proteomes" id="UP001592528">
    <property type="component" value="Unassembled WGS sequence"/>
</dbReference>
<evidence type="ECO:0000313" key="3">
    <source>
        <dbReference type="Proteomes" id="UP001592528"/>
    </source>
</evidence>
<accession>A0ABV6UTN8</accession>
<dbReference type="SUPFAM" id="SSF52980">
    <property type="entry name" value="Restriction endonuclease-like"/>
    <property type="match status" value="1"/>
</dbReference>
<keyword evidence="3" id="KW-1185">Reference proteome</keyword>
<dbReference type="InterPro" id="IPR007560">
    <property type="entry name" value="Restrct_endonuc_IV_Mrr"/>
</dbReference>
<sequence>MTDEDVARPTSHYPPADITPAQFESFVADLLWSAQPDVDDLKVTLHESITGVDGTYDFDATIRYQLAGMDFLVLVEAKRHKNPIKRELVQVLREKILSVGAQKGVMISTAPYQSGALNFAKTHGIALVTVTEGRFTFESRGANQPPLMTREEAWEKFRVPTFVGHCYGPGASPNSTAVTLVSSKDTERVADLLLAFPQAS</sequence>
<dbReference type="Gene3D" id="3.40.1350.10">
    <property type="match status" value="1"/>
</dbReference>